<evidence type="ECO:0000256" key="1">
    <source>
        <dbReference type="SAM" id="MobiDB-lite"/>
    </source>
</evidence>
<gene>
    <name evidence="3" type="ORF">PROFUN_11973</name>
</gene>
<proteinExistence type="predicted"/>
<accession>A0A2P6N8V6</accession>
<dbReference type="EMBL" id="MDYQ01000151">
    <property type="protein sequence ID" value="PRP80375.1"/>
    <property type="molecule type" value="Genomic_DNA"/>
</dbReference>
<organism evidence="3 4">
    <name type="scientific">Planoprotostelium fungivorum</name>
    <dbReference type="NCBI Taxonomy" id="1890364"/>
    <lineage>
        <taxon>Eukaryota</taxon>
        <taxon>Amoebozoa</taxon>
        <taxon>Evosea</taxon>
        <taxon>Variosea</taxon>
        <taxon>Cavosteliida</taxon>
        <taxon>Cavosteliaceae</taxon>
        <taxon>Planoprotostelium</taxon>
    </lineage>
</organism>
<feature type="compositionally biased region" description="Low complexity" evidence="1">
    <location>
        <begin position="84"/>
        <end position="97"/>
    </location>
</feature>
<comment type="caution">
    <text evidence="3">The sequence shown here is derived from an EMBL/GenBank/DDBJ whole genome shotgun (WGS) entry which is preliminary data.</text>
</comment>
<feature type="transmembrane region" description="Helical" evidence="2">
    <location>
        <begin position="236"/>
        <end position="261"/>
    </location>
</feature>
<protein>
    <submittedName>
        <fullName evidence="3">Uncharacterized protein</fullName>
    </submittedName>
</protein>
<keyword evidence="4" id="KW-1185">Reference proteome</keyword>
<dbReference type="Proteomes" id="UP000241769">
    <property type="component" value="Unassembled WGS sequence"/>
</dbReference>
<keyword evidence="2" id="KW-0472">Membrane</keyword>
<evidence type="ECO:0000313" key="3">
    <source>
        <dbReference type="EMBL" id="PRP80375.1"/>
    </source>
</evidence>
<sequence>MSITPPSTPISEHKFDGTLSIDSLKKSPTPKHTFEQNKKPGEILRRFSLSMTRIAAKDKNKSSPIPIYEVDGSDERDSPRTPESKTPTRTRSSPSESMIMKRQTIDVTPMSIPAALITPIYEPKTSEPITPGSTPPHASNIVLTDPPRERGLLLPPREYVTPHRESTPGRLATSSDVIEHILPKQKHTFSDFRKSLAAFPTKRSRKSKVEIAPEALESPRIVLKRNDTDESLEERVFYILFELGFLSFSLMLAVVVCYLLLSKR</sequence>
<feature type="compositionally biased region" description="Basic and acidic residues" evidence="1">
    <location>
        <begin position="32"/>
        <end position="41"/>
    </location>
</feature>
<dbReference type="InParanoid" id="A0A2P6N8V6"/>
<feature type="region of interest" description="Disordered" evidence="1">
    <location>
        <begin position="1"/>
        <end position="41"/>
    </location>
</feature>
<keyword evidence="2" id="KW-1133">Transmembrane helix</keyword>
<name>A0A2P6N8V6_9EUKA</name>
<evidence type="ECO:0000256" key="2">
    <source>
        <dbReference type="SAM" id="Phobius"/>
    </source>
</evidence>
<reference evidence="3 4" key="1">
    <citation type="journal article" date="2018" name="Genome Biol. Evol.">
        <title>Multiple Roots of Fruiting Body Formation in Amoebozoa.</title>
        <authorList>
            <person name="Hillmann F."/>
            <person name="Forbes G."/>
            <person name="Novohradska S."/>
            <person name="Ferling I."/>
            <person name="Riege K."/>
            <person name="Groth M."/>
            <person name="Westermann M."/>
            <person name="Marz M."/>
            <person name="Spaller T."/>
            <person name="Winckler T."/>
            <person name="Schaap P."/>
            <person name="Glockner G."/>
        </authorList>
    </citation>
    <scope>NUCLEOTIDE SEQUENCE [LARGE SCALE GENOMIC DNA]</scope>
    <source>
        <strain evidence="3 4">Jena</strain>
    </source>
</reference>
<keyword evidence="2" id="KW-0812">Transmembrane</keyword>
<feature type="compositionally biased region" description="Basic and acidic residues" evidence="1">
    <location>
        <begin position="73"/>
        <end position="83"/>
    </location>
</feature>
<dbReference type="AlphaFoldDB" id="A0A2P6N8V6"/>
<feature type="region of interest" description="Disordered" evidence="1">
    <location>
        <begin position="54"/>
        <end position="103"/>
    </location>
</feature>
<evidence type="ECO:0000313" key="4">
    <source>
        <dbReference type="Proteomes" id="UP000241769"/>
    </source>
</evidence>